<keyword evidence="3" id="KW-1185">Reference proteome</keyword>
<dbReference type="GeneID" id="89976921"/>
<gene>
    <name evidence="2" type="ORF">LTR84_008758</name>
</gene>
<evidence type="ECO:0000256" key="1">
    <source>
        <dbReference type="SAM" id="Phobius"/>
    </source>
</evidence>
<dbReference type="RefSeq" id="XP_064701577.1">
    <property type="nucleotide sequence ID" value="XM_064852303.1"/>
</dbReference>
<dbReference type="AlphaFoldDB" id="A0AAV9MW90"/>
<reference evidence="2 3" key="1">
    <citation type="submission" date="2023-08" db="EMBL/GenBank/DDBJ databases">
        <title>Black Yeasts Isolated from many extreme environments.</title>
        <authorList>
            <person name="Coleine C."/>
            <person name="Stajich J.E."/>
            <person name="Selbmann L."/>
        </authorList>
    </citation>
    <scope>NUCLEOTIDE SEQUENCE [LARGE SCALE GENOMIC DNA]</scope>
    <source>
        <strain evidence="2 3">CCFEE 5792</strain>
    </source>
</reference>
<keyword evidence="1" id="KW-0812">Transmembrane</keyword>
<evidence type="ECO:0000313" key="2">
    <source>
        <dbReference type="EMBL" id="KAK5045972.1"/>
    </source>
</evidence>
<sequence>MATPTGPFTNCSKQHIDSLLQSLWVFPATTTARRHDVPCYCQQLGCPFERIQQLVPYLNFYKRLSKRYGVDLPTGATVSHPDLHILVQAIRDHPDLTRIELIETQLIGSALCKSPMRSEDRDRAIDLAVRVMTMINCQPQNRSIGFVEYGATFQGWSAETTFSDFIESCFPTPMPLAPQTTEQHINGEMLVRTNLTASQVMKKAKYKFEATDDMRKHLILDRQRRVVQIFHHAAFLKENLRLPRQIALEILDSIQKVLFRHSDARSRTILRSLVSKENFDPECLQFEFSSLRVPGEEEVSYRYFGARMAELYEEIENPSPDGLIEKWLERRSGARYIMLATLIGVLFAVLLGFLSLGASVFQAYISYQTWKHPVAA</sequence>
<protein>
    <submittedName>
        <fullName evidence="2">Uncharacterized protein</fullName>
    </submittedName>
</protein>
<proteinExistence type="predicted"/>
<comment type="caution">
    <text evidence="2">The sequence shown here is derived from an EMBL/GenBank/DDBJ whole genome shotgun (WGS) entry which is preliminary data.</text>
</comment>
<keyword evidence="1" id="KW-1133">Transmembrane helix</keyword>
<evidence type="ECO:0000313" key="3">
    <source>
        <dbReference type="Proteomes" id="UP001358417"/>
    </source>
</evidence>
<name>A0AAV9MW90_9EURO</name>
<keyword evidence="1" id="KW-0472">Membrane</keyword>
<feature type="transmembrane region" description="Helical" evidence="1">
    <location>
        <begin position="336"/>
        <end position="365"/>
    </location>
</feature>
<dbReference type="Proteomes" id="UP001358417">
    <property type="component" value="Unassembled WGS sequence"/>
</dbReference>
<organism evidence="2 3">
    <name type="scientific">Exophiala bonariae</name>
    <dbReference type="NCBI Taxonomy" id="1690606"/>
    <lineage>
        <taxon>Eukaryota</taxon>
        <taxon>Fungi</taxon>
        <taxon>Dikarya</taxon>
        <taxon>Ascomycota</taxon>
        <taxon>Pezizomycotina</taxon>
        <taxon>Eurotiomycetes</taxon>
        <taxon>Chaetothyriomycetidae</taxon>
        <taxon>Chaetothyriales</taxon>
        <taxon>Herpotrichiellaceae</taxon>
        <taxon>Exophiala</taxon>
    </lineage>
</organism>
<dbReference type="EMBL" id="JAVRRD010000033">
    <property type="protein sequence ID" value="KAK5045972.1"/>
    <property type="molecule type" value="Genomic_DNA"/>
</dbReference>
<accession>A0AAV9MW90</accession>